<organism evidence="1 2">
    <name type="scientific">Neptuniibacter caesariensis</name>
    <dbReference type="NCBI Taxonomy" id="207954"/>
    <lineage>
        <taxon>Bacteria</taxon>
        <taxon>Pseudomonadati</taxon>
        <taxon>Pseudomonadota</taxon>
        <taxon>Gammaproteobacteria</taxon>
        <taxon>Oceanospirillales</taxon>
        <taxon>Oceanospirillaceae</taxon>
        <taxon>Neptuniibacter</taxon>
    </lineage>
</organism>
<evidence type="ECO:0000313" key="1">
    <source>
        <dbReference type="EMBL" id="EAR61011.1"/>
    </source>
</evidence>
<protein>
    <recommendedName>
        <fullName evidence="3">DUF1269 domain-containing protein</fullName>
    </recommendedName>
</protein>
<evidence type="ECO:0000313" key="2">
    <source>
        <dbReference type="Proteomes" id="UP000002171"/>
    </source>
</evidence>
<name>A0A7U8C6Y8_NEPCE</name>
<comment type="caution">
    <text evidence="1">The sequence shown here is derived from an EMBL/GenBank/DDBJ whole genome shotgun (WGS) entry which is preliminary data.</text>
</comment>
<reference evidence="1 2" key="1">
    <citation type="submission" date="2006-02" db="EMBL/GenBank/DDBJ databases">
        <authorList>
            <person name="Pinhassi J."/>
            <person name="Pedros-Alio C."/>
            <person name="Ferriera S."/>
            <person name="Johnson J."/>
            <person name="Kravitz S."/>
            <person name="Halpern A."/>
            <person name="Remington K."/>
            <person name="Beeson K."/>
            <person name="Tran B."/>
            <person name="Rogers Y.-H."/>
            <person name="Friedman R."/>
            <person name="Venter J.C."/>
        </authorList>
    </citation>
    <scope>NUCLEOTIDE SEQUENCE [LARGE SCALE GENOMIC DNA]</scope>
    <source>
        <strain evidence="1 2">MED92</strain>
    </source>
</reference>
<accession>A0A7U8C6Y8</accession>
<dbReference type="EMBL" id="AAOW01000011">
    <property type="protein sequence ID" value="EAR61011.1"/>
    <property type="molecule type" value="Genomic_DNA"/>
</dbReference>
<gene>
    <name evidence="1" type="ORF">MED92_01339</name>
</gene>
<evidence type="ECO:0008006" key="3">
    <source>
        <dbReference type="Google" id="ProtNLM"/>
    </source>
</evidence>
<sequence length="170" mass="18178">MFLVPNQQQLSEVVADFFSIGIEEGLVHLIADDASQLTGLPCRAATDVETTEFENDMDWGMVAGGGFGLAAGLMATTVLGPVGPLTGGGAVIVTSILGISLGGWLGKLVGEETPLHLLAKYKHALEQGCFLVMVDIPEERSCEIHKVIRQHCPKALVEIIHLHWDHQQAA</sequence>
<dbReference type="Proteomes" id="UP000002171">
    <property type="component" value="Unassembled WGS sequence"/>
</dbReference>
<dbReference type="AlphaFoldDB" id="A0A7U8C6Y8"/>
<keyword evidence="2" id="KW-1185">Reference proteome</keyword>
<proteinExistence type="predicted"/>